<keyword evidence="1" id="KW-0805">Transcription regulation</keyword>
<comment type="caution">
    <text evidence="5">The sequence shown here is derived from an EMBL/GenBank/DDBJ whole genome shotgun (WGS) entry which is preliminary data.</text>
</comment>
<evidence type="ECO:0000313" key="5">
    <source>
        <dbReference type="EMBL" id="MDO1585246.1"/>
    </source>
</evidence>
<protein>
    <submittedName>
        <fullName evidence="5">AraC family transcriptional regulator</fullName>
    </submittedName>
</protein>
<dbReference type="RefSeq" id="WP_302079529.1">
    <property type="nucleotide sequence ID" value="NZ_JAUKWQ010000013.1"/>
</dbReference>
<dbReference type="PANTHER" id="PTHR47893">
    <property type="entry name" value="REGULATORY PROTEIN PCHR"/>
    <property type="match status" value="1"/>
</dbReference>
<keyword evidence="3" id="KW-0804">Transcription</keyword>
<accession>A0ABT8T689</accession>
<dbReference type="PANTHER" id="PTHR47893:SF1">
    <property type="entry name" value="REGULATORY PROTEIN PCHR"/>
    <property type="match status" value="1"/>
</dbReference>
<sequence length="136" mass="15050">MFNTSTFTVIVSENLAEQVAAEPSLTDRERAAILKASAIIHANLACNASIPTLASAVGLSQRRLVFGFKQIFDTTVYGHLRECRMEAARRMLEETDMPLKQIAYLVGYGHANNLIAAFRSRYGVPPRRHARQLACA</sequence>
<name>A0ABT8T689_9HYPH</name>
<evidence type="ECO:0000256" key="1">
    <source>
        <dbReference type="ARBA" id="ARBA00023015"/>
    </source>
</evidence>
<reference evidence="5" key="1">
    <citation type="journal article" date="2015" name="Int. J. Syst. Evol. Microbiol.">
        <title>Rhizobium oryzicola sp. nov., potential plant-growth-promoting endophytic bacteria isolated from rice roots.</title>
        <authorList>
            <person name="Zhang X.X."/>
            <person name="Gao J.S."/>
            <person name="Cao Y.H."/>
            <person name="Sheirdil R.A."/>
            <person name="Wang X.C."/>
            <person name="Zhang L."/>
        </authorList>
    </citation>
    <scope>NUCLEOTIDE SEQUENCE</scope>
    <source>
        <strain evidence="5">05753</strain>
    </source>
</reference>
<proteinExistence type="predicted"/>
<gene>
    <name evidence="5" type="ORF">Q2T52_24405</name>
</gene>
<reference evidence="5" key="2">
    <citation type="submission" date="2023-07" db="EMBL/GenBank/DDBJ databases">
        <authorList>
            <person name="Sun H."/>
        </authorList>
    </citation>
    <scope>NUCLEOTIDE SEQUENCE</scope>
    <source>
        <strain evidence="5">05753</strain>
    </source>
</reference>
<evidence type="ECO:0000256" key="3">
    <source>
        <dbReference type="ARBA" id="ARBA00023163"/>
    </source>
</evidence>
<dbReference type="Pfam" id="PF12833">
    <property type="entry name" value="HTH_18"/>
    <property type="match status" value="1"/>
</dbReference>
<feature type="domain" description="HTH araC/xylS-type" evidence="4">
    <location>
        <begin position="34"/>
        <end position="132"/>
    </location>
</feature>
<organism evidence="5 6">
    <name type="scientific">Rhizobium oryzicola</name>
    <dbReference type="NCBI Taxonomy" id="1232668"/>
    <lineage>
        <taxon>Bacteria</taxon>
        <taxon>Pseudomonadati</taxon>
        <taxon>Pseudomonadota</taxon>
        <taxon>Alphaproteobacteria</taxon>
        <taxon>Hyphomicrobiales</taxon>
        <taxon>Rhizobiaceae</taxon>
        <taxon>Rhizobium/Agrobacterium group</taxon>
        <taxon>Rhizobium</taxon>
    </lineage>
</organism>
<dbReference type="Proteomes" id="UP001169006">
    <property type="component" value="Unassembled WGS sequence"/>
</dbReference>
<dbReference type="PROSITE" id="PS00041">
    <property type="entry name" value="HTH_ARAC_FAMILY_1"/>
    <property type="match status" value="1"/>
</dbReference>
<keyword evidence="6" id="KW-1185">Reference proteome</keyword>
<dbReference type="Gene3D" id="1.10.10.60">
    <property type="entry name" value="Homeodomain-like"/>
    <property type="match status" value="1"/>
</dbReference>
<keyword evidence="2" id="KW-0238">DNA-binding</keyword>
<dbReference type="InterPro" id="IPR018062">
    <property type="entry name" value="HTH_AraC-typ_CS"/>
</dbReference>
<evidence type="ECO:0000259" key="4">
    <source>
        <dbReference type="PROSITE" id="PS01124"/>
    </source>
</evidence>
<dbReference type="InterPro" id="IPR053142">
    <property type="entry name" value="PchR_regulatory_protein"/>
</dbReference>
<evidence type="ECO:0000256" key="2">
    <source>
        <dbReference type="ARBA" id="ARBA00023125"/>
    </source>
</evidence>
<dbReference type="SMART" id="SM00342">
    <property type="entry name" value="HTH_ARAC"/>
    <property type="match status" value="1"/>
</dbReference>
<evidence type="ECO:0000313" key="6">
    <source>
        <dbReference type="Proteomes" id="UP001169006"/>
    </source>
</evidence>
<dbReference type="PROSITE" id="PS01124">
    <property type="entry name" value="HTH_ARAC_FAMILY_2"/>
    <property type="match status" value="1"/>
</dbReference>
<dbReference type="InterPro" id="IPR018060">
    <property type="entry name" value="HTH_AraC"/>
</dbReference>
<dbReference type="EMBL" id="JAUKWQ010000013">
    <property type="protein sequence ID" value="MDO1585246.1"/>
    <property type="molecule type" value="Genomic_DNA"/>
</dbReference>
<dbReference type="InterPro" id="IPR009057">
    <property type="entry name" value="Homeodomain-like_sf"/>
</dbReference>
<dbReference type="SUPFAM" id="SSF46689">
    <property type="entry name" value="Homeodomain-like"/>
    <property type="match status" value="2"/>
</dbReference>